<dbReference type="Gene3D" id="3.90.120.10">
    <property type="entry name" value="DNA Methylase, subunit A, domain 2"/>
    <property type="match status" value="1"/>
</dbReference>
<dbReference type="PRINTS" id="PR00105">
    <property type="entry name" value="C5METTRFRASE"/>
</dbReference>
<dbReference type="GO" id="GO:0032259">
    <property type="term" value="P:methylation"/>
    <property type="evidence" value="ECO:0007669"/>
    <property type="project" value="UniProtKB-KW"/>
</dbReference>
<dbReference type="PANTHER" id="PTHR10629:SF52">
    <property type="entry name" value="DNA (CYTOSINE-5)-METHYLTRANSFERASE 1"/>
    <property type="match status" value="1"/>
</dbReference>
<comment type="similarity">
    <text evidence="5 6">Belongs to the class I-like SAM-binding methyltransferase superfamily. C5-methyltransferase family.</text>
</comment>
<evidence type="ECO:0000313" key="10">
    <source>
        <dbReference type="Proteomes" id="UP001552521"/>
    </source>
</evidence>
<keyword evidence="4" id="KW-0680">Restriction system</keyword>
<evidence type="ECO:0000256" key="6">
    <source>
        <dbReference type="RuleBase" id="RU000416"/>
    </source>
</evidence>
<evidence type="ECO:0000256" key="1">
    <source>
        <dbReference type="ARBA" id="ARBA00022603"/>
    </source>
</evidence>
<keyword evidence="2 5" id="KW-0808">Transferase</keyword>
<dbReference type="Proteomes" id="UP001552521">
    <property type="component" value="Unassembled WGS sequence"/>
</dbReference>
<dbReference type="GO" id="GO:0003886">
    <property type="term" value="F:DNA (cytosine-5-)-methyltransferase activity"/>
    <property type="evidence" value="ECO:0007669"/>
    <property type="project" value="UniProtKB-EC"/>
</dbReference>
<feature type="active site" evidence="5">
    <location>
        <position position="107"/>
    </location>
</feature>
<feature type="region of interest" description="Disordered" evidence="8">
    <location>
        <begin position="280"/>
        <end position="299"/>
    </location>
</feature>
<keyword evidence="3 5" id="KW-0949">S-adenosyl-L-methionine</keyword>
<accession>A0ABV3I1G6</accession>
<dbReference type="Gene3D" id="3.40.50.150">
    <property type="entry name" value="Vaccinia Virus protein VP39"/>
    <property type="match status" value="1"/>
</dbReference>
<organism evidence="9 10">
    <name type="scientific">Streptomyces kurssanovii</name>
    <dbReference type="NCBI Taxonomy" id="67312"/>
    <lineage>
        <taxon>Bacteria</taxon>
        <taxon>Bacillati</taxon>
        <taxon>Actinomycetota</taxon>
        <taxon>Actinomycetes</taxon>
        <taxon>Kitasatosporales</taxon>
        <taxon>Streptomycetaceae</taxon>
        <taxon>Streptomyces</taxon>
    </lineage>
</organism>
<dbReference type="PROSITE" id="PS00094">
    <property type="entry name" value="C5_MTASE_1"/>
    <property type="match status" value="1"/>
</dbReference>
<evidence type="ECO:0000256" key="7">
    <source>
        <dbReference type="RuleBase" id="RU000417"/>
    </source>
</evidence>
<dbReference type="NCBIfam" id="TIGR00675">
    <property type="entry name" value="dcm"/>
    <property type="match status" value="1"/>
</dbReference>
<dbReference type="EC" id="2.1.1.37" evidence="7"/>
<keyword evidence="1 5" id="KW-0489">Methyltransferase</keyword>
<dbReference type="EMBL" id="JBFAQK010000051">
    <property type="protein sequence ID" value="MEV4684397.1"/>
    <property type="molecule type" value="Genomic_DNA"/>
</dbReference>
<feature type="region of interest" description="Disordered" evidence="8">
    <location>
        <begin position="392"/>
        <end position="427"/>
    </location>
</feature>
<dbReference type="InterPro" id="IPR001525">
    <property type="entry name" value="C5_MeTfrase"/>
</dbReference>
<sequence length="427" mass="46387">MSPSGKPLTSIEICAGAGGQAIGLHQAGFKHLALVEIDPHAVETLKLNISNQSDWRWENENCDVISGDVRKYDPAGSVKKAQRFLDDSGVKTLMPGFLDLLAGGVPCPPFSHAGKQLGRDDDRDLFPDMIHLVEKLRPKAVMIENVRGIMDVKFDEYRKWIIDEISSVGVKSGSSAEAGPGYKVVHWDVLEASDFGVPQLRPRAILVAFRRDIYDGPEIKIDTLTQQNHVTVLDALKKTMDDRYRPWLSGDRGWEAWSSYRRWYQKARLRAKAKKDGSAGIAPTLVGGSKKHGGADLGPSRAKAAWKELGVCGLGVANDPKDLEKKRSEDRDLFGADGPMLTVQQAAIIQGFPEKWIFEGGKTAQYRQVGNAFPPPVAAAVGRKIAAVIRAAEESQAKSPGRTESGDGAVPAPAFSDRRSDLAGAAV</sequence>
<comment type="catalytic activity">
    <reaction evidence="7">
        <text>a 2'-deoxycytidine in DNA + S-adenosyl-L-methionine = a 5-methyl-2'-deoxycytidine in DNA + S-adenosyl-L-homocysteine + H(+)</text>
        <dbReference type="Rhea" id="RHEA:13681"/>
        <dbReference type="Rhea" id="RHEA-COMP:11369"/>
        <dbReference type="Rhea" id="RHEA-COMP:11370"/>
        <dbReference type="ChEBI" id="CHEBI:15378"/>
        <dbReference type="ChEBI" id="CHEBI:57856"/>
        <dbReference type="ChEBI" id="CHEBI:59789"/>
        <dbReference type="ChEBI" id="CHEBI:85452"/>
        <dbReference type="ChEBI" id="CHEBI:85454"/>
        <dbReference type="EC" id="2.1.1.37"/>
    </reaction>
</comment>
<dbReference type="InterPro" id="IPR029063">
    <property type="entry name" value="SAM-dependent_MTases_sf"/>
</dbReference>
<gene>
    <name evidence="9" type="primary">dcm</name>
    <name evidence="9" type="ORF">AB0K36_26905</name>
</gene>
<evidence type="ECO:0000256" key="3">
    <source>
        <dbReference type="ARBA" id="ARBA00022691"/>
    </source>
</evidence>
<comment type="caution">
    <text evidence="9">The sequence shown here is derived from an EMBL/GenBank/DDBJ whole genome shotgun (WGS) entry which is preliminary data.</text>
</comment>
<dbReference type="RefSeq" id="WP_364599280.1">
    <property type="nucleotide sequence ID" value="NZ_JBFAQK010000051.1"/>
</dbReference>
<protein>
    <recommendedName>
        <fullName evidence="7">Cytosine-specific methyltransferase</fullName>
        <ecNumber evidence="7">2.1.1.37</ecNumber>
    </recommendedName>
</protein>
<keyword evidence="10" id="KW-1185">Reference proteome</keyword>
<evidence type="ECO:0000256" key="5">
    <source>
        <dbReference type="PROSITE-ProRule" id="PRU01016"/>
    </source>
</evidence>
<evidence type="ECO:0000256" key="4">
    <source>
        <dbReference type="ARBA" id="ARBA00022747"/>
    </source>
</evidence>
<proteinExistence type="inferred from homology"/>
<dbReference type="InterPro" id="IPR031303">
    <property type="entry name" value="C5_meth_CS"/>
</dbReference>
<dbReference type="Pfam" id="PF00145">
    <property type="entry name" value="DNA_methylase"/>
    <property type="match status" value="1"/>
</dbReference>
<reference evidence="9 10" key="1">
    <citation type="submission" date="2024-06" db="EMBL/GenBank/DDBJ databases">
        <title>The Natural Products Discovery Center: Release of the First 8490 Sequenced Strains for Exploring Actinobacteria Biosynthetic Diversity.</title>
        <authorList>
            <person name="Kalkreuter E."/>
            <person name="Kautsar S.A."/>
            <person name="Yang D."/>
            <person name="Bader C.D."/>
            <person name="Teijaro C.N."/>
            <person name="Fluegel L."/>
            <person name="Davis C.M."/>
            <person name="Simpson J.R."/>
            <person name="Lauterbach L."/>
            <person name="Steele A.D."/>
            <person name="Gui C."/>
            <person name="Meng S."/>
            <person name="Li G."/>
            <person name="Viehrig K."/>
            <person name="Ye F."/>
            <person name="Su P."/>
            <person name="Kiefer A.F."/>
            <person name="Nichols A."/>
            <person name="Cepeda A.J."/>
            <person name="Yan W."/>
            <person name="Fan B."/>
            <person name="Jiang Y."/>
            <person name="Adhikari A."/>
            <person name="Zheng C.-J."/>
            <person name="Schuster L."/>
            <person name="Cowan T.M."/>
            <person name="Smanski M.J."/>
            <person name="Chevrette M.G."/>
            <person name="De Carvalho L.P.S."/>
            <person name="Shen B."/>
        </authorList>
    </citation>
    <scope>NUCLEOTIDE SEQUENCE [LARGE SCALE GENOMIC DNA]</scope>
    <source>
        <strain evidence="9 10">NPDC049344</strain>
    </source>
</reference>
<evidence type="ECO:0000256" key="8">
    <source>
        <dbReference type="SAM" id="MobiDB-lite"/>
    </source>
</evidence>
<dbReference type="PROSITE" id="PS51679">
    <property type="entry name" value="SAM_MT_C5"/>
    <property type="match status" value="1"/>
</dbReference>
<name>A0ABV3I1G6_9ACTN</name>
<dbReference type="SUPFAM" id="SSF53335">
    <property type="entry name" value="S-adenosyl-L-methionine-dependent methyltransferases"/>
    <property type="match status" value="1"/>
</dbReference>
<evidence type="ECO:0000313" key="9">
    <source>
        <dbReference type="EMBL" id="MEV4684397.1"/>
    </source>
</evidence>
<dbReference type="PROSITE" id="PS00095">
    <property type="entry name" value="C5_MTASE_2"/>
    <property type="match status" value="1"/>
</dbReference>
<dbReference type="InterPro" id="IPR018117">
    <property type="entry name" value="C5_DNA_meth_AS"/>
</dbReference>
<dbReference type="InterPro" id="IPR050390">
    <property type="entry name" value="C5-Methyltransferase"/>
</dbReference>
<dbReference type="PANTHER" id="PTHR10629">
    <property type="entry name" value="CYTOSINE-SPECIFIC METHYLTRANSFERASE"/>
    <property type="match status" value="1"/>
</dbReference>
<evidence type="ECO:0000256" key="2">
    <source>
        <dbReference type="ARBA" id="ARBA00022679"/>
    </source>
</evidence>